<keyword evidence="2" id="KW-1185">Reference proteome</keyword>
<dbReference type="AlphaFoldDB" id="A0AAD4DTF5"/>
<dbReference type="EMBL" id="JABBWK010000096">
    <property type="protein sequence ID" value="KAG1893536.1"/>
    <property type="molecule type" value="Genomic_DNA"/>
</dbReference>
<dbReference type="Proteomes" id="UP001195769">
    <property type="component" value="Unassembled WGS sequence"/>
</dbReference>
<dbReference type="RefSeq" id="XP_041219112.1">
    <property type="nucleotide sequence ID" value="XM_041363098.1"/>
</dbReference>
<organism evidence="1 2">
    <name type="scientific">Suillus fuscotomentosus</name>
    <dbReference type="NCBI Taxonomy" id="1912939"/>
    <lineage>
        <taxon>Eukaryota</taxon>
        <taxon>Fungi</taxon>
        <taxon>Dikarya</taxon>
        <taxon>Basidiomycota</taxon>
        <taxon>Agaricomycotina</taxon>
        <taxon>Agaricomycetes</taxon>
        <taxon>Agaricomycetidae</taxon>
        <taxon>Boletales</taxon>
        <taxon>Suillineae</taxon>
        <taxon>Suillaceae</taxon>
        <taxon>Suillus</taxon>
    </lineage>
</organism>
<comment type="caution">
    <text evidence="1">The sequence shown here is derived from an EMBL/GenBank/DDBJ whole genome shotgun (WGS) entry which is preliminary data.</text>
</comment>
<protein>
    <submittedName>
        <fullName evidence="1">Uncharacterized protein</fullName>
    </submittedName>
</protein>
<evidence type="ECO:0000313" key="1">
    <source>
        <dbReference type="EMBL" id="KAG1893536.1"/>
    </source>
</evidence>
<evidence type="ECO:0000313" key="2">
    <source>
        <dbReference type="Proteomes" id="UP001195769"/>
    </source>
</evidence>
<reference evidence="1" key="1">
    <citation type="journal article" date="2020" name="New Phytol.">
        <title>Comparative genomics reveals dynamic genome evolution in host specialist ectomycorrhizal fungi.</title>
        <authorList>
            <person name="Lofgren L.A."/>
            <person name="Nguyen N.H."/>
            <person name="Vilgalys R."/>
            <person name="Ruytinx J."/>
            <person name="Liao H.L."/>
            <person name="Branco S."/>
            <person name="Kuo A."/>
            <person name="LaButti K."/>
            <person name="Lipzen A."/>
            <person name="Andreopoulos W."/>
            <person name="Pangilinan J."/>
            <person name="Riley R."/>
            <person name="Hundley H."/>
            <person name="Na H."/>
            <person name="Barry K."/>
            <person name="Grigoriev I.V."/>
            <person name="Stajich J.E."/>
            <person name="Kennedy P.G."/>
        </authorList>
    </citation>
    <scope>NUCLEOTIDE SEQUENCE</scope>
    <source>
        <strain evidence="1">FC203</strain>
    </source>
</reference>
<proteinExistence type="predicted"/>
<dbReference type="GeneID" id="64657396"/>
<sequence>MSVCLRTGSICLSSAFILLVCILPSVLYCCITSNSFIYVGFQMQCQMLSHFRSILYTLHHHVKPQPWHVRSLI</sequence>
<accession>A0AAD4DTF5</accession>
<gene>
    <name evidence="1" type="ORF">F5891DRAFT_1065967</name>
</gene>
<name>A0AAD4DTF5_9AGAM</name>